<dbReference type="SMART" id="SM00369">
    <property type="entry name" value="LRR_TYP"/>
    <property type="match status" value="13"/>
</dbReference>
<evidence type="ECO:0000256" key="1">
    <source>
        <dbReference type="ARBA" id="ARBA00022614"/>
    </source>
</evidence>
<evidence type="ECO:0000313" key="8">
    <source>
        <dbReference type="Proteomes" id="UP000826195"/>
    </source>
</evidence>
<evidence type="ECO:0000256" key="2">
    <source>
        <dbReference type="ARBA" id="ARBA00022729"/>
    </source>
</evidence>
<evidence type="ECO:0000256" key="6">
    <source>
        <dbReference type="SAM" id="SignalP"/>
    </source>
</evidence>
<dbReference type="AlphaFoldDB" id="A0AAV7J6M4"/>
<gene>
    <name evidence="7" type="ORF">KQX54_008226</name>
</gene>
<dbReference type="Proteomes" id="UP000826195">
    <property type="component" value="Unassembled WGS sequence"/>
</dbReference>
<dbReference type="PROSITE" id="PS51450">
    <property type="entry name" value="LRR"/>
    <property type="match status" value="3"/>
</dbReference>
<evidence type="ECO:0000256" key="3">
    <source>
        <dbReference type="ARBA" id="ARBA00022737"/>
    </source>
</evidence>
<dbReference type="InterPro" id="IPR001611">
    <property type="entry name" value="Leu-rich_rpt"/>
</dbReference>
<dbReference type="Pfam" id="PF13855">
    <property type="entry name" value="LRR_8"/>
    <property type="match status" value="4"/>
</dbReference>
<dbReference type="SMART" id="SM00364">
    <property type="entry name" value="LRR_BAC"/>
    <property type="match status" value="7"/>
</dbReference>
<keyword evidence="5" id="KW-1133">Transmembrane helix</keyword>
<dbReference type="FunFam" id="3.80.10.10:FF:000770">
    <property type="entry name" value="Uncharacterized protein"/>
    <property type="match status" value="1"/>
</dbReference>
<evidence type="ECO:0000313" key="7">
    <source>
        <dbReference type="EMBL" id="KAH0567298.1"/>
    </source>
</evidence>
<evidence type="ECO:0000256" key="4">
    <source>
        <dbReference type="ARBA" id="ARBA00023180"/>
    </source>
</evidence>
<dbReference type="InterPro" id="IPR032675">
    <property type="entry name" value="LRR_dom_sf"/>
</dbReference>
<keyword evidence="3" id="KW-0677">Repeat</keyword>
<keyword evidence="2 6" id="KW-0732">Signal</keyword>
<sequence length="1004" mass="111190">MLVSITMWLLTLVFAFTASISACAGPGECPLFINNTVTTATPTTPSISTTTTSTEWRNTSGVFDQIECLDRLMVLSLPCCECQGVMKNTSSGGIGSTTAAGAIIEVECYEGVPLIETLPRDIQKLVISGADEYQVTSLLDELENSSLTCLYEVTITNSSFPVNITWELNTRLTTLNISGNNIVDLSDVIIGNKSELRVLDLSSNRLSELPSEAFRTLTGLVRLSLRDNEIERVDERAFVGLTALEYLDISDNRLVLLPDDTLTHLASSLQTLNLSGNQLKILGGRWFETLGRLRELDVSRNGLTKAASGVLEPLPGLSVLRLAENPLMERDVSLLLGTGRLETVDASRTGLVRVPAALTRSVRALRLAGNKLTCIRDGDFDGYPLLKMLDLSDNLLYDIEEDSLGRLETLERLDLSGNKLEIVPRSLPTSLTVLNLRGNAIKTLTSEDLQGIDNLQCLFINDNEIVTIDEGALSQLLFLTKLDISNNPIRQLPANTLAGPARLSELRMSDLTSLEWEHEERGDMAFPVPTPEMLVTLDVSHSPALAAQLLTDNAALSACKSLMLLNLINTNITTLRSDLIYLLPQLNVLGLADNDWNCTVDLLWLGEWIRQHQEITIPARCSNYSDGNFANLLLAELPSPPTTTTITLPITTTPDTTSDTSYRSFRVEKYPELLPLLTVPTNASSIESNISHTESAIENTTVLDEIPSTKLYQDANSLTVKLNDTKFNEIHTTYSPTTGLYINNSKPINGININDYNNTHSSYINNINHGNNSNKNTTNIYNNNDTNTNNNYINKNSNDKFKGNDSKNIITNNSKQISKPKKKIQSIIVNEKFRLEDKAKKVNRASNRKASEQEFIDNEREKPKEILDNRVNSVEREDEKISKPKSYDKSINKDVIDGIFSTEQTITNTLGKNSVKDAQNYGFSHDIANTIAEELNSRTVDLDEKPKTKLVTHPGMLVLIGAVIGAAGILTVVLSRRATIRRRDRYHRHENIEVHTLTPTMELW</sequence>
<protein>
    <submittedName>
        <fullName evidence="7">Uncharacterized protein</fullName>
    </submittedName>
</protein>
<name>A0AAV7J6M4_COTGL</name>
<dbReference type="PRINTS" id="PR00019">
    <property type="entry name" value="LEURICHRPT"/>
</dbReference>
<dbReference type="Gene3D" id="3.80.10.10">
    <property type="entry name" value="Ribonuclease Inhibitor"/>
    <property type="match status" value="4"/>
</dbReference>
<keyword evidence="8" id="KW-1185">Reference proteome</keyword>
<feature type="signal peptide" evidence="6">
    <location>
        <begin position="1"/>
        <end position="15"/>
    </location>
</feature>
<evidence type="ECO:0000256" key="5">
    <source>
        <dbReference type="SAM" id="Phobius"/>
    </source>
</evidence>
<accession>A0AAV7J6M4</accession>
<organism evidence="7 8">
    <name type="scientific">Cotesia glomerata</name>
    <name type="common">Lepidopteran parasitic wasp</name>
    <name type="synonym">Apanteles glomeratus</name>
    <dbReference type="NCBI Taxonomy" id="32391"/>
    <lineage>
        <taxon>Eukaryota</taxon>
        <taxon>Metazoa</taxon>
        <taxon>Ecdysozoa</taxon>
        <taxon>Arthropoda</taxon>
        <taxon>Hexapoda</taxon>
        <taxon>Insecta</taxon>
        <taxon>Pterygota</taxon>
        <taxon>Neoptera</taxon>
        <taxon>Endopterygota</taxon>
        <taxon>Hymenoptera</taxon>
        <taxon>Apocrita</taxon>
        <taxon>Ichneumonoidea</taxon>
        <taxon>Braconidae</taxon>
        <taxon>Microgastrinae</taxon>
        <taxon>Cotesia</taxon>
    </lineage>
</organism>
<keyword evidence="4" id="KW-0325">Glycoprotein</keyword>
<comment type="caution">
    <text evidence="7">The sequence shown here is derived from an EMBL/GenBank/DDBJ whole genome shotgun (WGS) entry which is preliminary data.</text>
</comment>
<keyword evidence="1" id="KW-0433">Leucine-rich repeat</keyword>
<reference evidence="7 8" key="1">
    <citation type="journal article" date="2021" name="J. Hered.">
        <title>A chromosome-level genome assembly of the parasitoid wasp, Cotesia glomerata (Hymenoptera: Braconidae).</title>
        <authorList>
            <person name="Pinto B.J."/>
            <person name="Weis J.J."/>
            <person name="Gamble T."/>
            <person name="Ode P.J."/>
            <person name="Paul R."/>
            <person name="Zaspel J.M."/>
        </authorList>
    </citation>
    <scope>NUCLEOTIDE SEQUENCE [LARGE SCALE GENOMIC DNA]</scope>
    <source>
        <strain evidence="7">CgM1</strain>
    </source>
</reference>
<dbReference type="PANTHER" id="PTHR24366:SF96">
    <property type="entry name" value="LEUCINE RICH REPEAT CONTAINING 53"/>
    <property type="match status" value="1"/>
</dbReference>
<keyword evidence="5" id="KW-0472">Membrane</keyword>
<keyword evidence="5" id="KW-0812">Transmembrane</keyword>
<dbReference type="SUPFAM" id="SSF52058">
    <property type="entry name" value="L domain-like"/>
    <property type="match status" value="2"/>
</dbReference>
<feature type="chain" id="PRO_5043787320" evidence="6">
    <location>
        <begin position="16"/>
        <end position="1004"/>
    </location>
</feature>
<dbReference type="EMBL" id="JAHXZJ010000001">
    <property type="protein sequence ID" value="KAH0567298.1"/>
    <property type="molecule type" value="Genomic_DNA"/>
</dbReference>
<dbReference type="PANTHER" id="PTHR24366">
    <property type="entry name" value="IG(IMMUNOGLOBULIN) AND LRR(LEUCINE RICH REPEAT) DOMAINS"/>
    <property type="match status" value="1"/>
</dbReference>
<proteinExistence type="predicted"/>
<feature type="transmembrane region" description="Helical" evidence="5">
    <location>
        <begin position="955"/>
        <end position="975"/>
    </location>
</feature>
<dbReference type="InterPro" id="IPR003591">
    <property type="entry name" value="Leu-rich_rpt_typical-subtyp"/>
</dbReference>